<keyword evidence="5" id="KW-0804">Transcription</keyword>
<feature type="compositionally biased region" description="Polar residues" evidence="7">
    <location>
        <begin position="12"/>
        <end position="24"/>
    </location>
</feature>
<evidence type="ECO:0000313" key="11">
    <source>
        <dbReference type="Proteomes" id="UP000037069"/>
    </source>
</evidence>
<evidence type="ECO:0000259" key="8">
    <source>
        <dbReference type="Pfam" id="PF13873"/>
    </source>
</evidence>
<sequence>MANHTDLAKNLLPSTSQGKARSNQLWEQLTSKLNASGPPVKDAKAWRKVYADQKQNVKKKICFNKSSIKKTGGGPFKEKILSQVEEQIVAAAGLEASVDGLTNVKSFGFQSKPVEDIVSATTQENSRDISLFSDDEEMQENISSLIGTEDDGEKEKTVTKKAPPKIYKKERETKTILLKKI</sequence>
<keyword evidence="11" id="KW-1185">Reference proteome</keyword>
<dbReference type="GO" id="GO:0005634">
    <property type="term" value="C:nucleus"/>
    <property type="evidence" value="ECO:0007669"/>
    <property type="project" value="TreeGrafter"/>
</dbReference>
<dbReference type="EMBL" id="JRES01000909">
    <property type="protein sequence ID" value="KNC27341.1"/>
    <property type="molecule type" value="Genomic_DNA"/>
</dbReference>
<comment type="subunit">
    <text evidence="1">Self-associates forming complexes of several hundred monomers.</text>
</comment>
<evidence type="ECO:0000256" key="4">
    <source>
        <dbReference type="ARBA" id="ARBA00023125"/>
    </source>
</evidence>
<dbReference type="AlphaFoldDB" id="A0A0L0CBY0"/>
<evidence type="ECO:0000256" key="2">
    <source>
        <dbReference type="ARBA" id="ARBA00016807"/>
    </source>
</evidence>
<protein>
    <recommendedName>
        <fullName evidence="2">Regulatory protein zeste</fullName>
    </recommendedName>
</protein>
<comment type="function">
    <text evidence="6">Involved in transvection phenomena (= synapsis-dependent gene expression), where the synaptic pairing of chromosomes carrying genes with which zeste interacts influences the expression of these genes. Zeste binds to DNA and stimulates transcription from a nearby promoter.</text>
</comment>
<dbReference type="Pfam" id="PF13873">
    <property type="entry name" value="Myb_DNA-bind_5"/>
    <property type="match status" value="1"/>
</dbReference>
<gene>
    <name evidence="9" type="ORF">FF38_01085</name>
    <name evidence="10" type="ORF">FF38_01241</name>
</gene>
<dbReference type="InterPro" id="IPR028002">
    <property type="entry name" value="Myb_DNA-bind_5"/>
</dbReference>
<reference evidence="10 11" key="1">
    <citation type="journal article" date="2015" name="Nat. Commun.">
        <title>Lucilia cuprina genome unlocks parasitic fly biology to underpin future interventions.</title>
        <authorList>
            <person name="Anstead C.A."/>
            <person name="Korhonen P.K."/>
            <person name="Young N.D."/>
            <person name="Hall R.S."/>
            <person name="Jex A.R."/>
            <person name="Murali S.C."/>
            <person name="Hughes D.S."/>
            <person name="Lee S.F."/>
            <person name="Perry T."/>
            <person name="Stroehlein A.J."/>
            <person name="Ansell B.R."/>
            <person name="Breugelmans B."/>
            <person name="Hofmann A."/>
            <person name="Qu J."/>
            <person name="Dugan S."/>
            <person name="Lee S.L."/>
            <person name="Chao H."/>
            <person name="Dinh H."/>
            <person name="Han Y."/>
            <person name="Doddapaneni H.V."/>
            <person name="Worley K.C."/>
            <person name="Muzny D.M."/>
            <person name="Ioannidis P."/>
            <person name="Waterhouse R.M."/>
            <person name="Zdobnov E.M."/>
            <person name="James P.J."/>
            <person name="Bagnall N.H."/>
            <person name="Kotze A.C."/>
            <person name="Gibbs R.A."/>
            <person name="Richards S."/>
            <person name="Batterham P."/>
            <person name="Gasser R.B."/>
        </authorList>
    </citation>
    <scope>NUCLEOTIDE SEQUENCE [LARGE SCALE GENOMIC DNA]</scope>
    <source>
        <strain evidence="10 11">LS</strain>
        <tissue evidence="10">Full body</tissue>
    </source>
</reference>
<organism evidence="10 11">
    <name type="scientific">Lucilia cuprina</name>
    <name type="common">Green bottle fly</name>
    <name type="synonym">Australian sheep blowfly</name>
    <dbReference type="NCBI Taxonomy" id="7375"/>
    <lineage>
        <taxon>Eukaryota</taxon>
        <taxon>Metazoa</taxon>
        <taxon>Ecdysozoa</taxon>
        <taxon>Arthropoda</taxon>
        <taxon>Hexapoda</taxon>
        <taxon>Insecta</taxon>
        <taxon>Pterygota</taxon>
        <taxon>Neoptera</taxon>
        <taxon>Endopterygota</taxon>
        <taxon>Diptera</taxon>
        <taxon>Brachycera</taxon>
        <taxon>Muscomorpha</taxon>
        <taxon>Oestroidea</taxon>
        <taxon>Calliphoridae</taxon>
        <taxon>Luciliinae</taxon>
        <taxon>Lucilia</taxon>
    </lineage>
</organism>
<evidence type="ECO:0000256" key="3">
    <source>
        <dbReference type="ARBA" id="ARBA00023015"/>
    </source>
</evidence>
<feature type="region of interest" description="Disordered" evidence="7">
    <location>
        <begin position="1"/>
        <end position="24"/>
    </location>
</feature>
<comment type="caution">
    <text evidence="10">The sequence shown here is derived from an EMBL/GenBank/DDBJ whole genome shotgun (WGS) entry which is preliminary data.</text>
</comment>
<dbReference type="Proteomes" id="UP000037069">
    <property type="component" value="Unassembled WGS sequence"/>
</dbReference>
<name>A0A0L0CBY0_LUCCU</name>
<dbReference type="PANTHER" id="PTHR23098:SF16">
    <property type="entry name" value="REGULATORY PROTEIN ZESTE"/>
    <property type="match status" value="1"/>
</dbReference>
<dbReference type="PANTHER" id="PTHR23098">
    <property type="entry name" value="AGAP001331-PA-RELATED"/>
    <property type="match status" value="1"/>
</dbReference>
<evidence type="ECO:0000256" key="1">
    <source>
        <dbReference type="ARBA" id="ARBA00011764"/>
    </source>
</evidence>
<evidence type="ECO:0000256" key="7">
    <source>
        <dbReference type="SAM" id="MobiDB-lite"/>
    </source>
</evidence>
<evidence type="ECO:0000256" key="5">
    <source>
        <dbReference type="ARBA" id="ARBA00023163"/>
    </source>
</evidence>
<proteinExistence type="predicted"/>
<dbReference type="EMBL" id="JRES01000632">
    <property type="protein sequence ID" value="KNC29766.1"/>
    <property type="molecule type" value="Genomic_DNA"/>
</dbReference>
<evidence type="ECO:0000313" key="9">
    <source>
        <dbReference type="EMBL" id="KNC27341.1"/>
    </source>
</evidence>
<keyword evidence="4" id="KW-0238">DNA-binding</keyword>
<evidence type="ECO:0000313" key="10">
    <source>
        <dbReference type="EMBL" id="KNC29766.1"/>
    </source>
</evidence>
<dbReference type="OMA" id="KKICFNK"/>
<keyword evidence="3" id="KW-0805">Transcription regulation</keyword>
<accession>A0A0L0CBY0</accession>
<dbReference type="GO" id="GO:0003677">
    <property type="term" value="F:DNA binding"/>
    <property type="evidence" value="ECO:0007669"/>
    <property type="project" value="UniProtKB-KW"/>
</dbReference>
<feature type="domain" description="Myb/SANT-like DNA-binding" evidence="8">
    <location>
        <begin position="19"/>
        <end position="62"/>
    </location>
</feature>
<dbReference type="OrthoDB" id="8049163at2759"/>
<evidence type="ECO:0000256" key="6">
    <source>
        <dbReference type="ARBA" id="ARBA00025466"/>
    </source>
</evidence>